<evidence type="ECO:0008006" key="4">
    <source>
        <dbReference type="Google" id="ProtNLM"/>
    </source>
</evidence>
<reference evidence="2 3" key="1">
    <citation type="journal article" date="2016" name="Mol. Biol. Evol.">
        <title>Comparative Genomics of Early-Diverging Mushroom-Forming Fungi Provides Insights into the Origins of Lignocellulose Decay Capabilities.</title>
        <authorList>
            <person name="Nagy L.G."/>
            <person name="Riley R."/>
            <person name="Tritt A."/>
            <person name="Adam C."/>
            <person name="Daum C."/>
            <person name="Floudas D."/>
            <person name="Sun H."/>
            <person name="Yadav J.S."/>
            <person name="Pangilinan J."/>
            <person name="Larsson K.H."/>
            <person name="Matsuura K."/>
            <person name="Barry K."/>
            <person name="Labutti K."/>
            <person name="Kuo R."/>
            <person name="Ohm R.A."/>
            <person name="Bhattacharya S.S."/>
            <person name="Shirouzu T."/>
            <person name="Yoshinaga Y."/>
            <person name="Martin F.M."/>
            <person name="Grigoriev I.V."/>
            <person name="Hibbett D.S."/>
        </authorList>
    </citation>
    <scope>NUCLEOTIDE SEQUENCE [LARGE SCALE GENOMIC DNA]</scope>
    <source>
        <strain evidence="2 3">TUFC12733</strain>
    </source>
</reference>
<keyword evidence="3" id="KW-1185">Reference proteome</keyword>
<feature type="region of interest" description="Disordered" evidence="1">
    <location>
        <begin position="1"/>
        <end position="77"/>
    </location>
</feature>
<evidence type="ECO:0000313" key="2">
    <source>
        <dbReference type="EMBL" id="KZO91980.1"/>
    </source>
</evidence>
<feature type="compositionally biased region" description="Basic and acidic residues" evidence="1">
    <location>
        <begin position="220"/>
        <end position="245"/>
    </location>
</feature>
<gene>
    <name evidence="2" type="ORF">CALVIDRAFT_601814</name>
</gene>
<evidence type="ECO:0000313" key="3">
    <source>
        <dbReference type="Proteomes" id="UP000076738"/>
    </source>
</evidence>
<sequence>MLSPRHDAGRHSPNTIPISKTLRSSISNATRRSTPSPTLSPLPDLTFNHCHPAPPNSSTLQFTSTLPANDSPHNTPGLTTLSNTWDFLAWDANATSSACVDSSQPSAGSSNDFMSPLFELPTWTVHVPSPSSADSSTASFLDAFHDVSPVASSNAGSGNWPLNEASTPISDHEDMDQPTGDTDMHFPCSPTTFPVSHQMMDHADTAGQDFMTRVSLPNGHEQRTKLSESERLRRQRARNREGARRWREKQRGELERYKEESLQLHCKLKREELANRLLREQVDNNMQHIKWLTHKLCDVNTSLKRMQSAPQTRSPSGPLLQSPDSILAMLTANMTTLPPLSLLHAFSGFGKQSTAAAQ</sequence>
<proteinExistence type="predicted"/>
<feature type="compositionally biased region" description="Polar residues" evidence="1">
    <location>
        <begin position="56"/>
        <end position="77"/>
    </location>
</feature>
<organism evidence="2 3">
    <name type="scientific">Calocera viscosa (strain TUFC12733)</name>
    <dbReference type="NCBI Taxonomy" id="1330018"/>
    <lineage>
        <taxon>Eukaryota</taxon>
        <taxon>Fungi</taxon>
        <taxon>Dikarya</taxon>
        <taxon>Basidiomycota</taxon>
        <taxon>Agaricomycotina</taxon>
        <taxon>Dacrymycetes</taxon>
        <taxon>Dacrymycetales</taxon>
        <taxon>Dacrymycetaceae</taxon>
        <taxon>Calocera</taxon>
    </lineage>
</organism>
<dbReference type="EMBL" id="KV417315">
    <property type="protein sequence ID" value="KZO91980.1"/>
    <property type="molecule type" value="Genomic_DNA"/>
</dbReference>
<feature type="compositionally biased region" description="Polar residues" evidence="1">
    <location>
        <begin position="12"/>
        <end position="32"/>
    </location>
</feature>
<dbReference type="Proteomes" id="UP000076738">
    <property type="component" value="Unassembled WGS sequence"/>
</dbReference>
<feature type="compositionally biased region" description="Low complexity" evidence="1">
    <location>
        <begin position="33"/>
        <end position="46"/>
    </location>
</feature>
<dbReference type="OrthoDB" id="10577107at2759"/>
<evidence type="ECO:0000256" key="1">
    <source>
        <dbReference type="SAM" id="MobiDB-lite"/>
    </source>
</evidence>
<name>A0A167HU08_CALVF</name>
<feature type="compositionally biased region" description="Basic and acidic residues" evidence="1">
    <location>
        <begin position="1"/>
        <end position="10"/>
    </location>
</feature>
<protein>
    <recommendedName>
        <fullName evidence="4">BZIP domain-containing protein</fullName>
    </recommendedName>
</protein>
<dbReference type="AlphaFoldDB" id="A0A167HU08"/>
<feature type="region of interest" description="Disordered" evidence="1">
    <location>
        <begin position="216"/>
        <end position="245"/>
    </location>
</feature>
<accession>A0A167HU08</accession>